<keyword evidence="4 6" id="KW-0472">Membrane</keyword>
<feature type="transmembrane region" description="Helical" evidence="6">
    <location>
        <begin position="614"/>
        <end position="637"/>
    </location>
</feature>
<feature type="transmembrane region" description="Helical" evidence="6">
    <location>
        <begin position="195"/>
        <end position="214"/>
    </location>
</feature>
<dbReference type="OrthoDB" id="6770063at2759"/>
<evidence type="ECO:0000256" key="5">
    <source>
        <dbReference type="SAM" id="MobiDB-lite"/>
    </source>
</evidence>
<dbReference type="InterPro" id="IPR011701">
    <property type="entry name" value="MFS"/>
</dbReference>
<dbReference type="Pfam" id="PF07690">
    <property type="entry name" value="MFS_1"/>
    <property type="match status" value="1"/>
</dbReference>
<protein>
    <submittedName>
        <fullName evidence="8">Major facilitator superfamily domain-containing protein</fullName>
    </submittedName>
</protein>
<dbReference type="SUPFAM" id="SSF103473">
    <property type="entry name" value="MFS general substrate transporter"/>
    <property type="match status" value="1"/>
</dbReference>
<feature type="transmembrane region" description="Helical" evidence="6">
    <location>
        <begin position="405"/>
        <end position="430"/>
    </location>
</feature>
<feature type="transmembrane region" description="Helical" evidence="6">
    <location>
        <begin position="591"/>
        <end position="608"/>
    </location>
</feature>
<evidence type="ECO:0000313" key="8">
    <source>
        <dbReference type="EMBL" id="KXJ86925.1"/>
    </source>
</evidence>
<keyword evidence="2 6" id="KW-0812">Transmembrane</keyword>
<evidence type="ECO:0000259" key="7">
    <source>
        <dbReference type="PROSITE" id="PS50850"/>
    </source>
</evidence>
<feature type="transmembrane region" description="Helical" evidence="6">
    <location>
        <begin position="522"/>
        <end position="543"/>
    </location>
</feature>
<feature type="transmembrane region" description="Helical" evidence="6">
    <location>
        <begin position="285"/>
        <end position="305"/>
    </location>
</feature>
<dbReference type="Proteomes" id="UP000070501">
    <property type="component" value="Unassembled WGS sequence"/>
</dbReference>
<dbReference type="InterPro" id="IPR020846">
    <property type="entry name" value="MFS_dom"/>
</dbReference>
<accession>A0A136IPR8</accession>
<feature type="region of interest" description="Disordered" evidence="5">
    <location>
        <begin position="90"/>
        <end position="109"/>
    </location>
</feature>
<keyword evidence="9" id="KW-1185">Reference proteome</keyword>
<evidence type="ECO:0000256" key="1">
    <source>
        <dbReference type="ARBA" id="ARBA00004141"/>
    </source>
</evidence>
<dbReference type="PANTHER" id="PTHR23502:SF134">
    <property type="entry name" value="MAJOR FACILITATOR SUPERFAMILY (MFS) PROFILE DOMAIN-CONTAINING PROTEIN-RELATED"/>
    <property type="match status" value="1"/>
</dbReference>
<dbReference type="PROSITE" id="PS50850">
    <property type="entry name" value="MFS"/>
    <property type="match status" value="1"/>
</dbReference>
<evidence type="ECO:0000256" key="3">
    <source>
        <dbReference type="ARBA" id="ARBA00022989"/>
    </source>
</evidence>
<dbReference type="Gene3D" id="1.20.1250.20">
    <property type="entry name" value="MFS general substrate transporter like domains"/>
    <property type="match status" value="1"/>
</dbReference>
<keyword evidence="3 6" id="KW-1133">Transmembrane helix</keyword>
<feature type="transmembrane region" description="Helical" evidence="6">
    <location>
        <begin position="254"/>
        <end position="279"/>
    </location>
</feature>
<feature type="region of interest" description="Disordered" evidence="5">
    <location>
        <begin position="1"/>
        <end position="65"/>
    </location>
</feature>
<feature type="transmembrane region" description="Helical" evidence="6">
    <location>
        <begin position="127"/>
        <end position="151"/>
    </location>
</feature>
<feature type="domain" description="Major facilitator superfamily (MFS) profile" evidence="7">
    <location>
        <begin position="129"/>
        <end position="643"/>
    </location>
</feature>
<dbReference type="EMBL" id="KQ964265">
    <property type="protein sequence ID" value="KXJ86925.1"/>
    <property type="molecule type" value="Genomic_DNA"/>
</dbReference>
<sequence length="654" mass="70779">MEPLEIGARTSPSHGMEEMPSPTESARTRTLAEANASHTGPGVDNINRPPPAGADRSGTMSESDASVFNSETPITYHYLTFLTPLPKLSKCPAQTSSSSGEGNPRNPGYPDLSKYSNPLLWPGSRKAIMVAISCFATMCTAYTAGAYAPMVDLLAAEYGTTRVAALTGITLFCMGFALAPMVLAPYSEVTGRYPVFVVAGVFFIVFQAVCGLAPNLAAQLIAQFLKGAGASVFSTMVGGVIADLYDKEQRNTPMALFSGSVLGGTGLGPLVAALMVQYLGSGWKWAVWHQVILDGFVLVTVVTMFRESRGSVLLSKRAKVLNEFYDELEAGDIFGVWIEAESTSGVGPDQPSATPDHDLTDVEKGGGHIDQARPAKLQRIRWIVKEDEQRASISQMVRASLTRPFYFLFTEPIVFFFSLWVSFAWAVLYLTFASIPLVYRRVYGFSVAQAGLVFSAMIIGAGVATCGGLYSEQLLKHPAWQSGKGGEDSGDRGDSVLQQQRDSRFWKFIRRKFPVESPESRLYFTCLTSTFLPLGLFLFGFSARPEVHWVVPAIGIFFASMGIYFVYLATFNYLADTYQTYASSSLAAQSFCRNVLGGVFPLVTGAMFTNLGEAASGGLLGGVATVLTVVPWVLVFFGESIRQRSKFAVALGRK</sequence>
<feature type="compositionally biased region" description="Polar residues" evidence="5">
    <location>
        <begin position="92"/>
        <end position="101"/>
    </location>
</feature>
<feature type="transmembrane region" description="Helical" evidence="6">
    <location>
        <begin position="220"/>
        <end position="242"/>
    </location>
</feature>
<comment type="subcellular location">
    <subcellularLocation>
        <location evidence="1">Membrane</location>
        <topology evidence="1">Multi-pass membrane protein</topology>
    </subcellularLocation>
</comment>
<evidence type="ECO:0000256" key="4">
    <source>
        <dbReference type="ARBA" id="ARBA00023136"/>
    </source>
</evidence>
<proteinExistence type="predicted"/>
<gene>
    <name evidence="8" type="ORF">Micbo1qcDRAFT_198079</name>
</gene>
<reference evidence="9" key="1">
    <citation type="submission" date="2016-02" db="EMBL/GenBank/DDBJ databases">
        <title>Draft genome sequence of Microdochium bolleyi, a fungal endophyte of beachgrass.</title>
        <authorList>
            <consortium name="DOE Joint Genome Institute"/>
            <person name="David A.S."/>
            <person name="May G."/>
            <person name="Haridas S."/>
            <person name="Lim J."/>
            <person name="Wang M."/>
            <person name="Labutti K."/>
            <person name="Lipzen A."/>
            <person name="Barry K."/>
            <person name="Grigoriev I.V."/>
        </authorList>
    </citation>
    <scope>NUCLEOTIDE SEQUENCE [LARGE SCALE GENOMIC DNA]</scope>
    <source>
        <strain evidence="9">J235TASD1</strain>
    </source>
</reference>
<evidence type="ECO:0000256" key="2">
    <source>
        <dbReference type="ARBA" id="ARBA00022692"/>
    </source>
</evidence>
<feature type="transmembrane region" description="Helical" evidence="6">
    <location>
        <begin position="450"/>
        <end position="470"/>
    </location>
</feature>
<organism evidence="8 9">
    <name type="scientific">Microdochium bolleyi</name>
    <dbReference type="NCBI Taxonomy" id="196109"/>
    <lineage>
        <taxon>Eukaryota</taxon>
        <taxon>Fungi</taxon>
        <taxon>Dikarya</taxon>
        <taxon>Ascomycota</taxon>
        <taxon>Pezizomycotina</taxon>
        <taxon>Sordariomycetes</taxon>
        <taxon>Xylariomycetidae</taxon>
        <taxon>Xylariales</taxon>
        <taxon>Microdochiaceae</taxon>
        <taxon>Microdochium</taxon>
    </lineage>
</organism>
<dbReference type="AlphaFoldDB" id="A0A136IPR8"/>
<evidence type="ECO:0000313" key="9">
    <source>
        <dbReference type="Proteomes" id="UP000070501"/>
    </source>
</evidence>
<feature type="transmembrane region" description="Helical" evidence="6">
    <location>
        <begin position="549"/>
        <end position="570"/>
    </location>
</feature>
<feature type="transmembrane region" description="Helical" evidence="6">
    <location>
        <begin position="163"/>
        <end position="183"/>
    </location>
</feature>
<dbReference type="InterPro" id="IPR036259">
    <property type="entry name" value="MFS_trans_sf"/>
</dbReference>
<dbReference type="InParanoid" id="A0A136IPR8"/>
<dbReference type="PANTHER" id="PTHR23502">
    <property type="entry name" value="MAJOR FACILITATOR SUPERFAMILY"/>
    <property type="match status" value="1"/>
</dbReference>
<dbReference type="GO" id="GO:0022857">
    <property type="term" value="F:transmembrane transporter activity"/>
    <property type="evidence" value="ECO:0007669"/>
    <property type="project" value="InterPro"/>
</dbReference>
<dbReference type="GO" id="GO:0005886">
    <property type="term" value="C:plasma membrane"/>
    <property type="evidence" value="ECO:0007669"/>
    <property type="project" value="TreeGrafter"/>
</dbReference>
<name>A0A136IPR8_9PEZI</name>
<evidence type="ECO:0000256" key="6">
    <source>
        <dbReference type="SAM" id="Phobius"/>
    </source>
</evidence>